<dbReference type="CDD" id="cd10028">
    <property type="entry name" value="UDG-F2_TDG_MUG"/>
    <property type="match status" value="1"/>
</dbReference>
<dbReference type="InterPro" id="IPR036895">
    <property type="entry name" value="Uracil-DNA_glycosylase-like_sf"/>
</dbReference>
<evidence type="ECO:0000313" key="6">
    <source>
        <dbReference type="Proteomes" id="UP000035648"/>
    </source>
</evidence>
<name>A0A0G4B542_9BACT</name>
<dbReference type="SUPFAM" id="SSF52141">
    <property type="entry name" value="Uracil-DNA glycosylase-like"/>
    <property type="match status" value="1"/>
</dbReference>
<dbReference type="PANTHER" id="PTHR12159:SF9">
    <property type="entry name" value="G_T MISMATCH-SPECIFIC THYMINE DNA GLYCOSYLASE"/>
    <property type="match status" value="1"/>
</dbReference>
<dbReference type="Proteomes" id="UP000035648">
    <property type="component" value="Chromosome"/>
</dbReference>
<dbReference type="Gene3D" id="3.40.470.10">
    <property type="entry name" value="Uracil-DNA glycosylase-like domain"/>
    <property type="match status" value="1"/>
</dbReference>
<protein>
    <recommendedName>
        <fullName evidence="4">Uracil-DNA glycosylase-like domain-containing protein</fullName>
    </recommendedName>
</protein>
<dbReference type="KEGG" id="bbgw:UT28_C0001G0746"/>
<dbReference type="PANTHER" id="PTHR12159">
    <property type="entry name" value="G/T AND G/U MISMATCH-SPECIFIC DNA GLYCOSYLASE"/>
    <property type="match status" value="1"/>
</dbReference>
<sequence>MIKYHYQNSNIVFVGINPHFGSFNRGVPFSNNKTFWYLLARAGVINEKIKDFSEDSKLKEIYDKKFNQVYHLGIVNMIDRPSRDIADLKKGEELLGKKRLLSIVKTVKPKVVCFVGRLTYEKFSGLKDFAFGWQKDIDHTALYVMHFPLHGKADIRVEELKAVKNFAETNKKTPQG</sequence>
<dbReference type="InterPro" id="IPR015637">
    <property type="entry name" value="MUG/TDG"/>
</dbReference>
<dbReference type="GO" id="GO:0006285">
    <property type="term" value="P:base-excision repair, AP site formation"/>
    <property type="evidence" value="ECO:0007669"/>
    <property type="project" value="InterPro"/>
</dbReference>
<dbReference type="STRING" id="1618337.UT28_C0001G0746"/>
<keyword evidence="1" id="KW-0227">DNA damage</keyword>
<dbReference type="Pfam" id="PF03167">
    <property type="entry name" value="UDG"/>
    <property type="match status" value="1"/>
</dbReference>
<gene>
    <name evidence="5" type="ORF">UT28_C0001G0746</name>
</gene>
<evidence type="ECO:0000259" key="4">
    <source>
        <dbReference type="Pfam" id="PF03167"/>
    </source>
</evidence>
<feature type="domain" description="Uracil-DNA glycosylase-like" evidence="4">
    <location>
        <begin position="7"/>
        <end position="131"/>
    </location>
</feature>
<evidence type="ECO:0000256" key="2">
    <source>
        <dbReference type="ARBA" id="ARBA00022801"/>
    </source>
</evidence>
<dbReference type="AlphaFoldDB" id="A0A0G4B542"/>
<dbReference type="EMBL" id="CP011213">
    <property type="protein sequence ID" value="AKM82528.1"/>
    <property type="molecule type" value="Genomic_DNA"/>
</dbReference>
<evidence type="ECO:0000313" key="5">
    <source>
        <dbReference type="EMBL" id="AKM82528.1"/>
    </source>
</evidence>
<keyword evidence="3" id="KW-0234">DNA repair</keyword>
<reference evidence="5 6" key="1">
    <citation type="journal article" date="2015" name="Nature">
        <title>rRNA introns, odd ribosomes, and small enigmatic genomes across a large radiation of phyla.</title>
        <authorList>
            <person name="Brown C.T."/>
            <person name="Hug L.A."/>
            <person name="Thomas B.C."/>
            <person name="Sharon I."/>
            <person name="Castelle C.J."/>
            <person name="Singh A."/>
            <person name="Wilkins M.J."/>
            <person name="Williams K.H."/>
            <person name="Banfield J.F."/>
        </authorList>
    </citation>
    <scope>NUCLEOTIDE SEQUENCE [LARGE SCALE GENOMIC DNA]</scope>
</reference>
<dbReference type="GO" id="GO:0008263">
    <property type="term" value="F:pyrimidine-specific mismatch base pair DNA N-glycosylase activity"/>
    <property type="evidence" value="ECO:0007669"/>
    <property type="project" value="TreeGrafter"/>
</dbReference>
<evidence type="ECO:0000256" key="1">
    <source>
        <dbReference type="ARBA" id="ARBA00022763"/>
    </source>
</evidence>
<keyword evidence="2" id="KW-0378">Hydrolase</keyword>
<dbReference type="InterPro" id="IPR005122">
    <property type="entry name" value="Uracil-DNA_glycosylase-like"/>
</dbReference>
<evidence type="ECO:0000256" key="3">
    <source>
        <dbReference type="ARBA" id="ARBA00023204"/>
    </source>
</evidence>
<proteinExistence type="predicted"/>
<organism evidence="5 6">
    <name type="scientific">Berkelbacteria bacterium GW2011_GWE1_39_12</name>
    <dbReference type="NCBI Taxonomy" id="1618337"/>
    <lineage>
        <taxon>Bacteria</taxon>
        <taxon>Candidatus Berkelbacteria</taxon>
    </lineage>
</organism>
<accession>A0A0G4B542</accession>
<dbReference type="GO" id="GO:0004844">
    <property type="term" value="F:uracil DNA N-glycosylase activity"/>
    <property type="evidence" value="ECO:0007669"/>
    <property type="project" value="TreeGrafter"/>
</dbReference>